<evidence type="ECO:0000259" key="3">
    <source>
        <dbReference type="PROSITE" id="PS50837"/>
    </source>
</evidence>
<feature type="compositionally biased region" description="Low complexity" evidence="2">
    <location>
        <begin position="1001"/>
        <end position="1020"/>
    </location>
</feature>
<feature type="domain" description="NACHT" evidence="3">
    <location>
        <begin position="290"/>
        <end position="437"/>
    </location>
</feature>
<gene>
    <name evidence="4" type="ORF">FUG_LOCUS202782</name>
</gene>
<protein>
    <recommendedName>
        <fullName evidence="3">NACHT domain-containing protein</fullName>
    </recommendedName>
</protein>
<dbReference type="CDD" id="cd12191">
    <property type="entry name" value="gal11_coact"/>
    <property type="match status" value="1"/>
</dbReference>
<accession>A0A4E9DZ32</accession>
<proteinExistence type="predicted"/>
<reference evidence="4" key="1">
    <citation type="submission" date="2019-04" db="EMBL/GenBank/DDBJ databases">
        <authorList>
            <person name="Melise S."/>
            <person name="Noan J."/>
            <person name="Okalmin O."/>
        </authorList>
    </citation>
    <scope>NUCLEOTIDE SEQUENCE</scope>
    <source>
        <strain evidence="4">FN9</strain>
    </source>
</reference>
<dbReference type="InterPro" id="IPR007111">
    <property type="entry name" value="NACHT_NTPase"/>
</dbReference>
<dbReference type="EMBL" id="CAAKMV010000123">
    <property type="protein sequence ID" value="VIO56145.1"/>
    <property type="molecule type" value="Genomic_DNA"/>
</dbReference>
<sequence length="1097" mass="125369">MPLQHNVSALAKSTIKIAYDELDRTINPDDKRNFANISLQDVRDAALKIENQLAARQSLRNMRRLMPLFRGLEHYSKVVDVLCNGTPFLPWIWAPITLILRISSEFVEAFEEIIKGYASIAESLKRFEILSDALITEPDFQQTVAVFYADILKFHKYAYKFVRRSGWKLIFSASWGRFQRKFGNILDDLKHHGALIDLEANAHNISQSKKMRDDIRRWREESENRVRQEDNEHTAKQYGSIVSWLKVNDVDQLAIVDSISSEVEKYQGTCGWILQNKRIRSWADAKPNTPALWLKGSAGTGKSVLCTQLINFLKETKFVIWHFCTYLYATSTMYEQILKSLLLQILRKDADLVAYVYKTCVMERKSPTTTVLEQLLQKLLESMSSEPNQVDYVWVIIDGLDECDSDKQLRLVRLINQLTSRPVIPGSTACKVLISSRAPSDPLERLMRKQIVSLSEEKSVLNMAVRQYVDQRLESMDTKLRQLNLQHANIVEIQEAIECFFMLDLLWTISQAISSSVATRLKNPYQRILTQILAPLDHRSEDRIRCILGWIAFAKRPLRKAELMSAITFSSGNYEITGLVPEYVIDTVGTLIEERRDLTVTFIHNSVKEFLQTSSQPILIKQEQAFEEHGVATVACLLSGLKVFDDAYPEHDKTIRVAKGLHGIHVYATEFWTEYLLNCASSNNTDTADSSTSLISLACELADELERDDVTNTTTESTTKPLENRLESLQQYPVLRKHVDRSLRSRSLQSLQSRILSDCDNEGEDNSSTTQIVYNKIETLLASYQEIVRFLLSKTFYPGLSPDELESFIVNFGAAAYTCRLTSCSYATIGFDTVEHLMEHEREHIRRFQCAVPGCQYPPLVSKAALESHMKRNHNPVIASKPVLRHLLASKRNSSNWSQVPSCDTPTDQGQVPASQSYQNKRIAVMDSMDLPQQVRTDLYNKIPLEIRKWGTLKVWLAENNIPPRVRKQLGALQKKQYKLIRHRRAKMPLDQHPKGDQEEQQQLSSQQEQQPQQSQEPGQNDAGPDSQMVQSLAFEPWGSESRQMAQSSPEPRKEGLNIMPLLNDDTPPAQPKEVNSRPGTPEDYFSFKPGPNDYIR</sequence>
<dbReference type="InterPro" id="IPR013087">
    <property type="entry name" value="Znf_C2H2_type"/>
</dbReference>
<dbReference type="AlphaFoldDB" id="A0A4E9DZ32"/>
<evidence type="ECO:0000313" key="4">
    <source>
        <dbReference type="EMBL" id="VIO56145.1"/>
    </source>
</evidence>
<dbReference type="InterPro" id="IPR033789">
    <property type="entry name" value="Gal11_coact"/>
</dbReference>
<dbReference type="InterPro" id="IPR027417">
    <property type="entry name" value="P-loop_NTPase"/>
</dbReference>
<evidence type="ECO:0000256" key="1">
    <source>
        <dbReference type="ARBA" id="ARBA00022737"/>
    </source>
</evidence>
<dbReference type="Gene3D" id="3.40.50.300">
    <property type="entry name" value="P-loop containing nucleotide triphosphate hydrolases"/>
    <property type="match status" value="1"/>
</dbReference>
<organism evidence="4">
    <name type="scientific">Gibberella zeae</name>
    <name type="common">Wheat head blight fungus</name>
    <name type="synonym">Fusarium graminearum</name>
    <dbReference type="NCBI Taxonomy" id="5518"/>
    <lineage>
        <taxon>Eukaryota</taxon>
        <taxon>Fungi</taxon>
        <taxon>Dikarya</taxon>
        <taxon>Ascomycota</taxon>
        <taxon>Pezizomycotina</taxon>
        <taxon>Sordariomycetes</taxon>
        <taxon>Hypocreomycetidae</taxon>
        <taxon>Hypocreales</taxon>
        <taxon>Nectriaceae</taxon>
        <taxon>Fusarium</taxon>
    </lineage>
</organism>
<feature type="region of interest" description="Disordered" evidence="2">
    <location>
        <begin position="895"/>
        <end position="915"/>
    </location>
</feature>
<dbReference type="Pfam" id="PF24809">
    <property type="entry name" value="DUF7708"/>
    <property type="match status" value="1"/>
</dbReference>
<evidence type="ECO:0000256" key="2">
    <source>
        <dbReference type="SAM" id="MobiDB-lite"/>
    </source>
</evidence>
<name>A0A4E9DZ32_GIBZA</name>
<dbReference type="Pfam" id="PF24883">
    <property type="entry name" value="NPHP3_N"/>
    <property type="match status" value="1"/>
</dbReference>
<feature type="compositionally biased region" description="Polar residues" evidence="2">
    <location>
        <begin position="1041"/>
        <end position="1050"/>
    </location>
</feature>
<dbReference type="PROSITE" id="PS50837">
    <property type="entry name" value="NACHT"/>
    <property type="match status" value="1"/>
</dbReference>
<dbReference type="SUPFAM" id="SSF52540">
    <property type="entry name" value="P-loop containing nucleoside triphosphate hydrolases"/>
    <property type="match status" value="1"/>
</dbReference>
<dbReference type="SMART" id="SM00355">
    <property type="entry name" value="ZnF_C2H2"/>
    <property type="match status" value="2"/>
</dbReference>
<dbReference type="PANTHER" id="PTHR10039">
    <property type="entry name" value="AMELOGENIN"/>
    <property type="match status" value="1"/>
</dbReference>
<keyword evidence="1" id="KW-0677">Repeat</keyword>
<feature type="region of interest" description="Disordered" evidence="2">
    <location>
        <begin position="990"/>
        <end position="1097"/>
    </location>
</feature>
<dbReference type="InterPro" id="IPR056884">
    <property type="entry name" value="NPHP3-like_N"/>
</dbReference>
<dbReference type="InterPro" id="IPR056125">
    <property type="entry name" value="DUF7708"/>
</dbReference>
<dbReference type="PANTHER" id="PTHR10039:SF14">
    <property type="entry name" value="NACHT DOMAIN-CONTAINING PROTEIN"/>
    <property type="match status" value="1"/>
</dbReference>